<name>A0A8S9J9I6_BRACR</name>
<evidence type="ECO:0000313" key="2">
    <source>
        <dbReference type="EMBL" id="KAF2578152.1"/>
    </source>
</evidence>
<dbReference type="Proteomes" id="UP000712281">
    <property type="component" value="Unassembled WGS sequence"/>
</dbReference>
<dbReference type="EMBL" id="QGKW02001660">
    <property type="protein sequence ID" value="KAF2578152.1"/>
    <property type="molecule type" value="Genomic_DNA"/>
</dbReference>
<feature type="compositionally biased region" description="Basic and acidic residues" evidence="1">
    <location>
        <begin position="63"/>
        <end position="78"/>
    </location>
</feature>
<evidence type="ECO:0000256" key="1">
    <source>
        <dbReference type="SAM" id="MobiDB-lite"/>
    </source>
</evidence>
<feature type="compositionally biased region" description="Basic and acidic residues" evidence="1">
    <location>
        <begin position="1"/>
        <end position="15"/>
    </location>
</feature>
<evidence type="ECO:0000313" key="3">
    <source>
        <dbReference type="Proteomes" id="UP000712281"/>
    </source>
</evidence>
<feature type="region of interest" description="Disordered" evidence="1">
    <location>
        <begin position="1"/>
        <end position="22"/>
    </location>
</feature>
<comment type="caution">
    <text evidence="2">The sequence shown here is derived from an EMBL/GenBank/DDBJ whole genome shotgun (WGS) entry which is preliminary data.</text>
</comment>
<protein>
    <submittedName>
        <fullName evidence="2">Uncharacterized protein</fullName>
    </submittedName>
</protein>
<dbReference type="AlphaFoldDB" id="A0A8S9J9I6"/>
<organism evidence="2 3">
    <name type="scientific">Brassica cretica</name>
    <name type="common">Mustard</name>
    <dbReference type="NCBI Taxonomy" id="69181"/>
    <lineage>
        <taxon>Eukaryota</taxon>
        <taxon>Viridiplantae</taxon>
        <taxon>Streptophyta</taxon>
        <taxon>Embryophyta</taxon>
        <taxon>Tracheophyta</taxon>
        <taxon>Spermatophyta</taxon>
        <taxon>Magnoliopsida</taxon>
        <taxon>eudicotyledons</taxon>
        <taxon>Gunneridae</taxon>
        <taxon>Pentapetalae</taxon>
        <taxon>rosids</taxon>
        <taxon>malvids</taxon>
        <taxon>Brassicales</taxon>
        <taxon>Brassicaceae</taxon>
        <taxon>Brassiceae</taxon>
        <taxon>Brassica</taxon>
    </lineage>
</organism>
<sequence>MLRNEEDPTDGEARSAVEPAAARLDPMQMQAIISEIKRQLRLENEAVEVRVIEFSPRPLGRQEAGKIAHGQKKEDGNH</sequence>
<gene>
    <name evidence="2" type="ORF">F2Q68_00002200</name>
</gene>
<accession>A0A8S9J9I6</accession>
<feature type="region of interest" description="Disordered" evidence="1">
    <location>
        <begin position="59"/>
        <end position="78"/>
    </location>
</feature>
<reference evidence="2" key="1">
    <citation type="submission" date="2019-12" db="EMBL/GenBank/DDBJ databases">
        <title>Genome sequencing and annotation of Brassica cretica.</title>
        <authorList>
            <person name="Studholme D.J."/>
            <person name="Sarris P.F."/>
        </authorList>
    </citation>
    <scope>NUCLEOTIDE SEQUENCE</scope>
    <source>
        <strain evidence="2">PFS-001/15</strain>
        <tissue evidence="2">Leaf</tissue>
    </source>
</reference>
<proteinExistence type="predicted"/>